<keyword evidence="8" id="KW-0378">Hydrolase</keyword>
<evidence type="ECO:0000256" key="3">
    <source>
        <dbReference type="ARBA" id="ARBA00007739"/>
    </source>
</evidence>
<name>A0A9X1VV24_9BURK</name>
<dbReference type="Proteomes" id="UP001139447">
    <property type="component" value="Unassembled WGS sequence"/>
</dbReference>
<sequence>MLLAATHLPAHALPSFAEVRQEFRPSDTLILSREGEVLQRIRTDATVRRGQWVALADVSPALRTALVLSEDRRFWEHSGVDWRAVSSAAWGNLWNQKTRGASTLTMQLAGLLDGDWRQGPGGRSVTQKLGQAVAAQVLDRRWRKDQILEAYLNVVPFRGEIVGIDALSRTLFGKAPHGLDDREAAVAAALVRAPNARPQLVAQRACGVLRALQPAGAARADCEGLDLFATAALQRKAFDASEGIAPHAARRLLASRTGRADTVNSTLSAPLQRFATETLQRQLRELHGRHVEDGALVVLDNSSGEVLAWVGSSGSLSAAAEVDGVTAPRQAGSTLKPFLYAQAIAERRLTAASLLEDSSAQIPTASGLYIPQNYDRQFKGWISVRTALAASLNVPAVRTLVMVSPDAFHHQLRAVGLPLRETGGYYGYSLALGSAEVPLLGLANAYRTLANGGRFSPTSLTPVQRPPTFTAALDARAAFIVADILSDPNARARTFGTDSVLATRFWTAVKTGTSKDMRDNWAVGFSQRYTVGVWVGNAGGAPMWDVSGTSGAAPAWAAVMNFLHRRAPSRTPTPPSGLVQAQAQFGPQLEAMRREWFLQGTEQTSFAINSIANNDRRTWTSGQKHTQTGEMGPPGRILAPAPGTIVALDPDIPPHRQRLSFSAEGADLRWLMDGKPLARGPQAQWLPWPGRHVVQLTDAGGRVLDEVRIEVRGAGVRPAGKTPTGRKAD</sequence>
<keyword evidence="7" id="KW-0808">Transferase</keyword>
<keyword evidence="4" id="KW-0121">Carboxypeptidase</keyword>
<evidence type="ECO:0000256" key="7">
    <source>
        <dbReference type="ARBA" id="ARBA00022679"/>
    </source>
</evidence>
<dbReference type="SUPFAM" id="SSF56601">
    <property type="entry name" value="beta-lactamase/transpeptidase-like"/>
    <property type="match status" value="1"/>
</dbReference>
<feature type="domain" description="Glycosyl transferase family 51" evidence="14">
    <location>
        <begin position="36"/>
        <end position="211"/>
    </location>
</feature>
<accession>A0A9X1VV24</accession>
<comment type="caution">
    <text evidence="16">The sequence shown here is derived from an EMBL/GenBank/DDBJ whole genome shotgun (WGS) entry which is preliminary data.</text>
</comment>
<dbReference type="InterPro" id="IPR009647">
    <property type="entry name" value="PBP_C"/>
</dbReference>
<dbReference type="PROSITE" id="PS00138">
    <property type="entry name" value="SUBTILASE_SER"/>
    <property type="match status" value="1"/>
</dbReference>
<dbReference type="PANTHER" id="PTHR32282">
    <property type="entry name" value="BINDING PROTEIN TRANSPEPTIDASE, PUTATIVE-RELATED"/>
    <property type="match status" value="1"/>
</dbReference>
<evidence type="ECO:0000256" key="5">
    <source>
        <dbReference type="ARBA" id="ARBA00022670"/>
    </source>
</evidence>
<dbReference type="InterPro" id="IPR011815">
    <property type="entry name" value="PBP_1c"/>
</dbReference>
<evidence type="ECO:0000256" key="9">
    <source>
        <dbReference type="ARBA" id="ARBA00022825"/>
    </source>
</evidence>
<evidence type="ECO:0000259" key="14">
    <source>
        <dbReference type="Pfam" id="PF00912"/>
    </source>
</evidence>
<evidence type="ECO:0000256" key="1">
    <source>
        <dbReference type="ARBA" id="ARBA00004752"/>
    </source>
</evidence>
<dbReference type="GO" id="GO:0008955">
    <property type="term" value="F:peptidoglycan glycosyltransferase activity"/>
    <property type="evidence" value="ECO:0007669"/>
    <property type="project" value="UniProtKB-EC"/>
</dbReference>
<evidence type="ECO:0000256" key="2">
    <source>
        <dbReference type="ARBA" id="ARBA00007090"/>
    </source>
</evidence>
<feature type="domain" description="Penicillin-binding C-terminal" evidence="15">
    <location>
        <begin position="629"/>
        <end position="709"/>
    </location>
</feature>
<comment type="pathway">
    <text evidence="1">Cell wall biogenesis; peptidoglycan biosynthesis.</text>
</comment>
<dbReference type="InterPro" id="IPR036950">
    <property type="entry name" value="PBP_transglycosylase"/>
</dbReference>
<evidence type="ECO:0000256" key="12">
    <source>
        <dbReference type="ARBA" id="ARBA00049902"/>
    </source>
</evidence>
<comment type="similarity">
    <text evidence="3">In the N-terminal section; belongs to the glycosyltransferase 51 family.</text>
</comment>
<protein>
    <recommendedName>
        <fullName evidence="11">peptidoglycan glycosyltransferase</fullName>
        <ecNumber evidence="11">2.4.99.28</ecNumber>
    </recommendedName>
</protein>
<evidence type="ECO:0000256" key="4">
    <source>
        <dbReference type="ARBA" id="ARBA00022645"/>
    </source>
</evidence>
<keyword evidence="6" id="KW-0328">Glycosyltransferase</keyword>
<evidence type="ECO:0000256" key="10">
    <source>
        <dbReference type="ARBA" id="ARBA00023268"/>
    </source>
</evidence>
<dbReference type="SUPFAM" id="SSF53955">
    <property type="entry name" value="Lysozyme-like"/>
    <property type="match status" value="1"/>
</dbReference>
<gene>
    <name evidence="16" type="primary">pbpC</name>
    <name evidence="16" type="ORF">MMF98_14205</name>
</gene>
<evidence type="ECO:0000256" key="6">
    <source>
        <dbReference type="ARBA" id="ARBA00022676"/>
    </source>
</evidence>
<dbReference type="GO" id="GO:0008658">
    <property type="term" value="F:penicillin binding"/>
    <property type="evidence" value="ECO:0007669"/>
    <property type="project" value="InterPro"/>
</dbReference>
<proteinExistence type="inferred from homology"/>
<evidence type="ECO:0000256" key="11">
    <source>
        <dbReference type="ARBA" id="ARBA00044770"/>
    </source>
</evidence>
<dbReference type="InterPro" id="IPR001264">
    <property type="entry name" value="Glyco_trans_51"/>
</dbReference>
<dbReference type="InterPro" id="IPR001460">
    <property type="entry name" value="PCN-bd_Tpept"/>
</dbReference>
<dbReference type="NCBIfam" id="TIGR02073">
    <property type="entry name" value="PBP_1c"/>
    <property type="match status" value="1"/>
</dbReference>
<dbReference type="InterPro" id="IPR023828">
    <property type="entry name" value="Peptidase_S8_Ser-AS"/>
</dbReference>
<keyword evidence="10" id="KW-0511">Multifunctional enzyme</keyword>
<comment type="catalytic activity">
    <reaction evidence="12">
        <text>[GlcNAc-(1-&gt;4)-Mur2Ac(oyl-L-Ala-gamma-D-Glu-L-Lys-D-Ala-D-Ala)](n)-di-trans,octa-cis-undecaprenyl diphosphate + beta-D-GlcNAc-(1-&gt;4)-Mur2Ac(oyl-L-Ala-gamma-D-Glu-L-Lys-D-Ala-D-Ala)-di-trans,octa-cis-undecaprenyl diphosphate = [GlcNAc-(1-&gt;4)-Mur2Ac(oyl-L-Ala-gamma-D-Glu-L-Lys-D-Ala-D-Ala)](n+1)-di-trans,octa-cis-undecaprenyl diphosphate + di-trans,octa-cis-undecaprenyl diphosphate + H(+)</text>
        <dbReference type="Rhea" id="RHEA:23708"/>
        <dbReference type="Rhea" id="RHEA-COMP:9602"/>
        <dbReference type="Rhea" id="RHEA-COMP:9603"/>
        <dbReference type="ChEBI" id="CHEBI:15378"/>
        <dbReference type="ChEBI" id="CHEBI:58405"/>
        <dbReference type="ChEBI" id="CHEBI:60033"/>
        <dbReference type="ChEBI" id="CHEBI:78435"/>
        <dbReference type="EC" id="2.4.99.28"/>
    </reaction>
</comment>
<feature type="domain" description="Penicillin-binding protein transpeptidase" evidence="13">
    <location>
        <begin position="294"/>
        <end position="527"/>
    </location>
</feature>
<dbReference type="GO" id="GO:0004180">
    <property type="term" value="F:carboxypeptidase activity"/>
    <property type="evidence" value="ECO:0007669"/>
    <property type="project" value="UniProtKB-KW"/>
</dbReference>
<comment type="similarity">
    <text evidence="2">In the C-terminal section; belongs to the transpeptidase family.</text>
</comment>
<evidence type="ECO:0000313" key="16">
    <source>
        <dbReference type="EMBL" id="MCJ0764366.1"/>
    </source>
</evidence>
<keyword evidence="17" id="KW-1185">Reference proteome</keyword>
<keyword evidence="9" id="KW-0720">Serine protease</keyword>
<evidence type="ECO:0000313" key="17">
    <source>
        <dbReference type="Proteomes" id="UP001139447"/>
    </source>
</evidence>
<dbReference type="Gene3D" id="3.40.710.10">
    <property type="entry name" value="DD-peptidase/beta-lactamase superfamily"/>
    <property type="match status" value="1"/>
</dbReference>
<reference evidence="16" key="1">
    <citation type="submission" date="2022-03" db="EMBL/GenBank/DDBJ databases">
        <authorList>
            <person name="Woo C.Y."/>
        </authorList>
    </citation>
    <scope>NUCLEOTIDE SEQUENCE</scope>
    <source>
        <strain evidence="16">CYS-02</strain>
    </source>
</reference>
<organism evidence="16 17">
    <name type="scientific">Variovorax terrae</name>
    <dbReference type="NCBI Taxonomy" id="2923278"/>
    <lineage>
        <taxon>Bacteria</taxon>
        <taxon>Pseudomonadati</taxon>
        <taxon>Pseudomonadota</taxon>
        <taxon>Betaproteobacteria</taxon>
        <taxon>Burkholderiales</taxon>
        <taxon>Comamonadaceae</taxon>
        <taxon>Variovorax</taxon>
    </lineage>
</organism>
<dbReference type="Pfam" id="PF00905">
    <property type="entry name" value="Transpeptidase"/>
    <property type="match status" value="1"/>
</dbReference>
<dbReference type="EMBL" id="JALGBI010000001">
    <property type="protein sequence ID" value="MCJ0764366.1"/>
    <property type="molecule type" value="Genomic_DNA"/>
</dbReference>
<evidence type="ECO:0000259" key="13">
    <source>
        <dbReference type="Pfam" id="PF00905"/>
    </source>
</evidence>
<evidence type="ECO:0000259" key="15">
    <source>
        <dbReference type="Pfam" id="PF06832"/>
    </source>
</evidence>
<keyword evidence="5" id="KW-0645">Protease</keyword>
<dbReference type="Pfam" id="PF00912">
    <property type="entry name" value="Transgly"/>
    <property type="match status" value="1"/>
</dbReference>
<dbReference type="AlphaFoldDB" id="A0A9X1VV24"/>
<dbReference type="EC" id="2.4.99.28" evidence="11"/>
<dbReference type="GO" id="GO:0008236">
    <property type="term" value="F:serine-type peptidase activity"/>
    <property type="evidence" value="ECO:0007669"/>
    <property type="project" value="UniProtKB-KW"/>
</dbReference>
<dbReference type="GO" id="GO:0030288">
    <property type="term" value="C:outer membrane-bounded periplasmic space"/>
    <property type="evidence" value="ECO:0007669"/>
    <property type="project" value="TreeGrafter"/>
</dbReference>
<dbReference type="GO" id="GO:0006508">
    <property type="term" value="P:proteolysis"/>
    <property type="evidence" value="ECO:0007669"/>
    <property type="project" value="UniProtKB-KW"/>
</dbReference>
<dbReference type="InterPro" id="IPR023346">
    <property type="entry name" value="Lysozyme-like_dom_sf"/>
</dbReference>
<dbReference type="InterPro" id="IPR050396">
    <property type="entry name" value="Glycosyltr_51/Transpeptidase"/>
</dbReference>
<dbReference type="InterPro" id="IPR012338">
    <property type="entry name" value="Beta-lactam/transpept-like"/>
</dbReference>
<evidence type="ECO:0000256" key="8">
    <source>
        <dbReference type="ARBA" id="ARBA00022801"/>
    </source>
</evidence>
<dbReference type="Gene3D" id="1.10.3810.10">
    <property type="entry name" value="Biosynthetic peptidoglycan transglycosylase-like"/>
    <property type="match status" value="1"/>
</dbReference>
<dbReference type="PANTHER" id="PTHR32282:SF15">
    <property type="entry name" value="PENICILLIN-BINDING PROTEIN 1C"/>
    <property type="match status" value="1"/>
</dbReference>
<dbReference type="Pfam" id="PF06832">
    <property type="entry name" value="BiPBP_C"/>
    <property type="match status" value="1"/>
</dbReference>
<dbReference type="GO" id="GO:0009252">
    <property type="term" value="P:peptidoglycan biosynthetic process"/>
    <property type="evidence" value="ECO:0007669"/>
    <property type="project" value="InterPro"/>
</dbReference>